<comment type="caution">
    <text evidence="2">The sequence shown here is derived from an EMBL/GenBank/DDBJ whole genome shotgun (WGS) entry which is preliminary data.</text>
</comment>
<name>A0A179SB13_9HYPH</name>
<evidence type="ECO:0000313" key="2">
    <source>
        <dbReference type="EMBL" id="OAS24076.1"/>
    </source>
</evidence>
<evidence type="ECO:0000259" key="1">
    <source>
        <dbReference type="Pfam" id="PF04909"/>
    </source>
</evidence>
<evidence type="ECO:0000313" key="3">
    <source>
        <dbReference type="Proteomes" id="UP000078316"/>
    </source>
</evidence>
<protein>
    <submittedName>
        <fullName evidence="2">2-pyrone-4,6-dicarboxylate hydrolase</fullName>
    </submittedName>
</protein>
<dbReference type="EMBL" id="LWHQ01000027">
    <property type="protein sequence ID" value="OAS24076.1"/>
    <property type="molecule type" value="Genomic_DNA"/>
</dbReference>
<gene>
    <name evidence="2" type="ORF">A5481_15015</name>
</gene>
<dbReference type="InterPro" id="IPR006680">
    <property type="entry name" value="Amidohydro-rel"/>
</dbReference>
<dbReference type="PANTHER" id="PTHR35563">
    <property type="entry name" value="BARREL METAL-DEPENDENT HYDROLASE, PUTATIVE (AFU_ORTHOLOGUE AFUA_1G16240)-RELATED"/>
    <property type="match status" value="1"/>
</dbReference>
<dbReference type="GO" id="GO:0016787">
    <property type="term" value="F:hydrolase activity"/>
    <property type="evidence" value="ECO:0007669"/>
    <property type="project" value="UniProtKB-KW"/>
</dbReference>
<proteinExistence type="predicted"/>
<keyword evidence="2" id="KW-0378">Hydrolase</keyword>
<dbReference type="AlphaFoldDB" id="A0A179SB13"/>
<dbReference type="RefSeq" id="WP_048432761.1">
    <property type="nucleotide sequence ID" value="NZ_LWHQ01000027.1"/>
</dbReference>
<sequence length="326" mass="35185">MTATLTPSRRDMLKAAGALAVTTLPTGKALAQVTAPAQVTVPFSSGTERPKTEVPAQACDSHIHIFSTRFPASPHWKGQPVADSDVAAYRLFQQRIGTSRTVVVTPSTYGIDNRATLDGVAQLGASARAVVVVDLDVTEAELKDMAARGAVGIRVNFVTPQSWGVTTAERLEAMARKVHPLNWHVQVYMTGDQIADHAEVLARLPTPLVIDHLARLLPGQGPNHRAVPVVRKLLDGGRTWMKLSGAYLNTTSGPPAYADATEVARLFAKAAPERMVWGSDWPHRGEKHMPDDAGLFDLLAEWAPGEAARRRILVENPATLYGFGRS</sequence>
<feature type="domain" description="Amidohydrolase-related" evidence="1">
    <location>
        <begin position="59"/>
        <end position="323"/>
    </location>
</feature>
<dbReference type="Pfam" id="PF04909">
    <property type="entry name" value="Amidohydro_2"/>
    <property type="match status" value="1"/>
</dbReference>
<accession>A0A179SB13</accession>
<dbReference type="OrthoDB" id="9787654at2"/>
<dbReference type="InterPro" id="IPR006311">
    <property type="entry name" value="TAT_signal"/>
</dbReference>
<dbReference type="PROSITE" id="PS51318">
    <property type="entry name" value="TAT"/>
    <property type="match status" value="1"/>
</dbReference>
<organism evidence="2 3">
    <name type="scientific">Methylobacterium platani</name>
    <dbReference type="NCBI Taxonomy" id="427683"/>
    <lineage>
        <taxon>Bacteria</taxon>
        <taxon>Pseudomonadati</taxon>
        <taxon>Pseudomonadota</taxon>
        <taxon>Alphaproteobacteria</taxon>
        <taxon>Hyphomicrobiales</taxon>
        <taxon>Methylobacteriaceae</taxon>
        <taxon>Methylobacterium</taxon>
    </lineage>
</organism>
<dbReference type="InterPro" id="IPR032466">
    <property type="entry name" value="Metal_Hydrolase"/>
</dbReference>
<reference evidence="2 3" key="1">
    <citation type="submission" date="2016-04" db="EMBL/GenBank/DDBJ databases">
        <authorList>
            <person name="Evans L.H."/>
            <person name="Alamgir A."/>
            <person name="Owens N."/>
            <person name="Weber N.D."/>
            <person name="Virtaneva K."/>
            <person name="Barbian K."/>
            <person name="Babar A."/>
            <person name="Rosenke K."/>
        </authorList>
    </citation>
    <scope>NUCLEOTIDE SEQUENCE [LARGE SCALE GENOMIC DNA]</scope>
    <source>
        <strain evidence="2 3">PMB02</strain>
    </source>
</reference>
<dbReference type="Gene3D" id="3.20.20.140">
    <property type="entry name" value="Metal-dependent hydrolases"/>
    <property type="match status" value="1"/>
</dbReference>
<dbReference type="Proteomes" id="UP000078316">
    <property type="component" value="Unassembled WGS sequence"/>
</dbReference>
<dbReference type="STRING" id="427683.A5481_15015"/>
<dbReference type="SUPFAM" id="SSF51556">
    <property type="entry name" value="Metallo-dependent hydrolases"/>
    <property type="match status" value="1"/>
</dbReference>
<dbReference type="InterPro" id="IPR052358">
    <property type="entry name" value="Aro_Compnd_Degr_Hydrolases"/>
</dbReference>
<dbReference type="PANTHER" id="PTHR35563:SF2">
    <property type="entry name" value="BARREL METAL-DEPENDENT HYDROLASE, PUTATIVE (AFU_ORTHOLOGUE AFUA_1G16240)-RELATED"/>
    <property type="match status" value="1"/>
</dbReference>